<evidence type="ECO:0000313" key="8">
    <source>
        <dbReference type="Proteomes" id="UP000044602"/>
    </source>
</evidence>
<evidence type="ECO:0000256" key="6">
    <source>
        <dbReference type="SAM" id="MobiDB-lite"/>
    </source>
</evidence>
<feature type="compositionally biased region" description="Low complexity" evidence="6">
    <location>
        <begin position="177"/>
        <end position="198"/>
    </location>
</feature>
<feature type="region of interest" description="Disordered" evidence="6">
    <location>
        <begin position="172"/>
        <end position="198"/>
    </location>
</feature>
<evidence type="ECO:0000256" key="3">
    <source>
        <dbReference type="ARBA" id="ARBA00022692"/>
    </source>
</evidence>
<dbReference type="Proteomes" id="UP000044602">
    <property type="component" value="Unassembled WGS sequence"/>
</dbReference>
<dbReference type="AlphaFoldDB" id="A0A0G4MSC8"/>
<feature type="compositionally biased region" description="Polar residues" evidence="6">
    <location>
        <begin position="108"/>
        <end position="120"/>
    </location>
</feature>
<sequence>SASYRETRAECVRSIEQDGDHVRAAVLEVFEPYELPAQTLDDLSAHLARSPRQVDFLMQFQNCEQEPASNRAAVSALTIAAGYLFGGLIPLFPYFFVGEGQVDLALTSGTPATPSGNKSASVADEKPSPEPTTPSSTEPAKPNNFSSAGKSLALGGSGAKASIPAWQMAMANKSTNSSSAASSGDAAGASQAQAGGSA</sequence>
<dbReference type="EMBL" id="CVQH01024483">
    <property type="protein sequence ID" value="CRK36975.1"/>
    <property type="molecule type" value="Genomic_DNA"/>
</dbReference>
<proteinExistence type="inferred from homology"/>
<evidence type="ECO:0000256" key="5">
    <source>
        <dbReference type="ARBA" id="ARBA00023136"/>
    </source>
</evidence>
<keyword evidence="4" id="KW-1133">Transmembrane helix</keyword>
<feature type="region of interest" description="Disordered" evidence="6">
    <location>
        <begin position="108"/>
        <end position="157"/>
    </location>
</feature>
<dbReference type="Pfam" id="PF01988">
    <property type="entry name" value="VIT1"/>
    <property type="match status" value="1"/>
</dbReference>
<gene>
    <name evidence="7" type="ORF">BN1708_016565</name>
</gene>
<organism evidence="7 8">
    <name type="scientific">Verticillium longisporum</name>
    <name type="common">Verticillium dahliae var. longisporum</name>
    <dbReference type="NCBI Taxonomy" id="100787"/>
    <lineage>
        <taxon>Eukaryota</taxon>
        <taxon>Fungi</taxon>
        <taxon>Dikarya</taxon>
        <taxon>Ascomycota</taxon>
        <taxon>Pezizomycotina</taxon>
        <taxon>Sordariomycetes</taxon>
        <taxon>Hypocreomycetidae</taxon>
        <taxon>Glomerellales</taxon>
        <taxon>Plectosphaerellaceae</taxon>
        <taxon>Verticillium</taxon>
    </lineage>
</organism>
<dbReference type="STRING" id="100787.A0A0G4MSC8"/>
<feature type="compositionally biased region" description="Low complexity" evidence="6">
    <location>
        <begin position="133"/>
        <end position="157"/>
    </location>
</feature>
<accession>A0A0G4MSC8</accession>
<evidence type="ECO:0000313" key="7">
    <source>
        <dbReference type="EMBL" id="CRK36975.1"/>
    </source>
</evidence>
<reference evidence="7 8" key="1">
    <citation type="submission" date="2015-05" db="EMBL/GenBank/DDBJ databases">
        <authorList>
            <person name="Wang D.B."/>
            <person name="Wang M."/>
        </authorList>
    </citation>
    <scope>NUCLEOTIDE SEQUENCE [LARGE SCALE GENOMIC DNA]</scope>
    <source>
        <strain evidence="7">VL1</strain>
    </source>
</reference>
<comment type="subcellular location">
    <subcellularLocation>
        <location evidence="1">Endomembrane system</location>
        <topology evidence="1">Multi-pass membrane protein</topology>
    </subcellularLocation>
</comment>
<dbReference type="GO" id="GO:0030026">
    <property type="term" value="P:intracellular manganese ion homeostasis"/>
    <property type="evidence" value="ECO:0007669"/>
    <property type="project" value="InterPro"/>
</dbReference>
<keyword evidence="3" id="KW-0812">Transmembrane</keyword>
<dbReference type="GO" id="GO:0005384">
    <property type="term" value="F:manganese ion transmembrane transporter activity"/>
    <property type="evidence" value="ECO:0007669"/>
    <property type="project" value="InterPro"/>
</dbReference>
<comment type="similarity">
    <text evidence="2">Belongs to the CCC1 family.</text>
</comment>
<name>A0A0G4MSC8_VERLO</name>
<protein>
    <submittedName>
        <fullName evidence="7">Uncharacterized protein</fullName>
    </submittedName>
</protein>
<keyword evidence="5" id="KW-0472">Membrane</keyword>
<feature type="non-terminal residue" evidence="7">
    <location>
        <position position="1"/>
    </location>
</feature>
<evidence type="ECO:0000256" key="1">
    <source>
        <dbReference type="ARBA" id="ARBA00004127"/>
    </source>
</evidence>
<evidence type="ECO:0000256" key="4">
    <source>
        <dbReference type="ARBA" id="ARBA00022989"/>
    </source>
</evidence>
<evidence type="ECO:0000256" key="2">
    <source>
        <dbReference type="ARBA" id="ARBA00007049"/>
    </source>
</evidence>
<dbReference type="InterPro" id="IPR008217">
    <property type="entry name" value="Ccc1_fam"/>
</dbReference>
<keyword evidence="8" id="KW-1185">Reference proteome</keyword>
<dbReference type="GO" id="GO:0012505">
    <property type="term" value="C:endomembrane system"/>
    <property type="evidence" value="ECO:0007669"/>
    <property type="project" value="UniProtKB-SubCell"/>
</dbReference>